<dbReference type="PATRIC" id="fig|1203610.3.peg.4217"/>
<dbReference type="AlphaFoldDB" id="A0A0F5IYG1"/>
<evidence type="ECO:0000313" key="2">
    <source>
        <dbReference type="Proteomes" id="UP000033035"/>
    </source>
</evidence>
<evidence type="ECO:0000313" key="1">
    <source>
        <dbReference type="EMBL" id="KKB50604.1"/>
    </source>
</evidence>
<comment type="caution">
    <text evidence="1">The sequence shown here is derived from an EMBL/GenBank/DDBJ whole genome shotgun (WGS) entry which is preliminary data.</text>
</comment>
<keyword evidence="2" id="KW-1185">Reference proteome</keyword>
<name>A0A0F5IYG1_9BACT</name>
<gene>
    <name evidence="1" type="ORF">HMPREF1536_04143</name>
</gene>
<accession>A0A0F5IYG1</accession>
<organism evidence="1 2">
    <name type="scientific">Parabacteroides gordonii MS-1 = DSM 23371</name>
    <dbReference type="NCBI Taxonomy" id="1203610"/>
    <lineage>
        <taxon>Bacteria</taxon>
        <taxon>Pseudomonadati</taxon>
        <taxon>Bacteroidota</taxon>
        <taxon>Bacteroidia</taxon>
        <taxon>Bacteroidales</taxon>
        <taxon>Tannerellaceae</taxon>
        <taxon>Parabacteroides</taxon>
    </lineage>
</organism>
<proteinExistence type="predicted"/>
<dbReference type="RefSeq" id="WP_028729333.1">
    <property type="nucleotide sequence ID" value="NZ_KE386763.1"/>
</dbReference>
<reference evidence="1 2" key="1">
    <citation type="submission" date="2013-04" db="EMBL/GenBank/DDBJ databases">
        <title>The Genome Sequence of Parabacteroides gordonii DSM 23371.</title>
        <authorList>
            <consortium name="The Broad Institute Genomics Platform"/>
            <person name="Earl A."/>
            <person name="Ward D."/>
            <person name="Feldgarden M."/>
            <person name="Gevers D."/>
            <person name="Martens E."/>
            <person name="Sakamoto M."/>
            <person name="Benno Y."/>
            <person name="Suzuki N."/>
            <person name="Matsunaga N."/>
            <person name="Koshihara K."/>
            <person name="Seki M."/>
            <person name="Komiya H."/>
            <person name="Walker B."/>
            <person name="Young S."/>
            <person name="Zeng Q."/>
            <person name="Gargeya S."/>
            <person name="Fitzgerald M."/>
            <person name="Haas B."/>
            <person name="Abouelleil A."/>
            <person name="Allen A.W."/>
            <person name="Alvarado L."/>
            <person name="Arachchi H.M."/>
            <person name="Berlin A.M."/>
            <person name="Chapman S.B."/>
            <person name="Gainer-Dewar J."/>
            <person name="Goldberg J."/>
            <person name="Griggs A."/>
            <person name="Gujja S."/>
            <person name="Hansen M."/>
            <person name="Howarth C."/>
            <person name="Imamovic A."/>
            <person name="Ireland A."/>
            <person name="Larimer J."/>
            <person name="McCowan C."/>
            <person name="Murphy C."/>
            <person name="Pearson M."/>
            <person name="Poon T.W."/>
            <person name="Priest M."/>
            <person name="Roberts A."/>
            <person name="Saif S."/>
            <person name="Shea T."/>
            <person name="Sisk P."/>
            <person name="Sykes S."/>
            <person name="Wortman J."/>
            <person name="Nusbaum C."/>
            <person name="Birren B."/>
        </authorList>
    </citation>
    <scope>NUCLEOTIDE SEQUENCE [LARGE SCALE GENOMIC DNA]</scope>
    <source>
        <strain evidence="1 2">MS-1</strain>
    </source>
</reference>
<dbReference type="EMBL" id="AQHW01000020">
    <property type="protein sequence ID" value="KKB50604.1"/>
    <property type="molecule type" value="Genomic_DNA"/>
</dbReference>
<sequence length="245" mass="28096">MNPNNRKNRNTLKGYFKKGDIPTEEQFAELIDSTLNLVEDEQVIRTDTGWAFYPKQDGNLDIGFYTEKSATGTKLPVWSLSVTPEKKLVIKNGQTEVVMEAAQDKSFLLHGNLMVEETVTASAYKTKGGGGVPPGEDYLTVPADKKWHDLPLDVSREGFGCRVYRIYASFREPGTELCRLTRVTAIWLNFMEQRIESPEKHWWGWSGSIRFRWQERNGKPCLQMRSKKRLPSGEVHCRIVEMYKG</sequence>
<dbReference type="HOGENOM" id="CLU_1192881_0_0_10"/>
<dbReference type="Proteomes" id="UP000033035">
    <property type="component" value="Unassembled WGS sequence"/>
</dbReference>
<protein>
    <submittedName>
        <fullName evidence="1">Uncharacterized protein</fullName>
    </submittedName>
</protein>
<dbReference type="STRING" id="1203610.HMPREF1536_04143"/>